<name>A0A8X6V5G0_TRICX</name>
<evidence type="ECO:0000313" key="2">
    <source>
        <dbReference type="Proteomes" id="UP000887159"/>
    </source>
</evidence>
<organism evidence="1 2">
    <name type="scientific">Trichonephila clavipes</name>
    <name type="common">Golden silk orbweaver</name>
    <name type="synonym">Nephila clavipes</name>
    <dbReference type="NCBI Taxonomy" id="2585209"/>
    <lineage>
        <taxon>Eukaryota</taxon>
        <taxon>Metazoa</taxon>
        <taxon>Ecdysozoa</taxon>
        <taxon>Arthropoda</taxon>
        <taxon>Chelicerata</taxon>
        <taxon>Arachnida</taxon>
        <taxon>Araneae</taxon>
        <taxon>Araneomorphae</taxon>
        <taxon>Entelegynae</taxon>
        <taxon>Araneoidea</taxon>
        <taxon>Nephilidae</taxon>
        <taxon>Trichonephila</taxon>
    </lineage>
</organism>
<comment type="caution">
    <text evidence="1">The sequence shown here is derived from an EMBL/GenBank/DDBJ whole genome shotgun (WGS) entry which is preliminary data.</text>
</comment>
<gene>
    <name evidence="1" type="ORF">TNCV_4885981</name>
</gene>
<accession>A0A8X6V5G0</accession>
<evidence type="ECO:0000313" key="1">
    <source>
        <dbReference type="EMBL" id="GFX95672.1"/>
    </source>
</evidence>
<proteinExistence type="predicted"/>
<dbReference type="Proteomes" id="UP000887159">
    <property type="component" value="Unassembled WGS sequence"/>
</dbReference>
<keyword evidence="2" id="KW-1185">Reference proteome</keyword>
<reference evidence="1" key="1">
    <citation type="submission" date="2020-08" db="EMBL/GenBank/DDBJ databases">
        <title>Multicomponent nature underlies the extraordinary mechanical properties of spider dragline silk.</title>
        <authorList>
            <person name="Kono N."/>
            <person name="Nakamura H."/>
            <person name="Mori M."/>
            <person name="Yoshida Y."/>
            <person name="Ohtoshi R."/>
            <person name="Malay A.D."/>
            <person name="Moran D.A.P."/>
            <person name="Tomita M."/>
            <person name="Numata K."/>
            <person name="Arakawa K."/>
        </authorList>
    </citation>
    <scope>NUCLEOTIDE SEQUENCE</scope>
</reference>
<sequence>MGTSRQSNSWDPVVCFWSTNRTRSCGFLKRVGRIGNCILRLMSNPALPQRVKSRDMREISISAMEEAIVHWVLGASDAVGTVRAYHTIVRSYFEFVHFDFQNLHSTDAVTLLPIPLHNHVYTVQLILLVMINQLHTA</sequence>
<protein>
    <submittedName>
        <fullName evidence="1">Uncharacterized protein</fullName>
    </submittedName>
</protein>
<dbReference type="AlphaFoldDB" id="A0A8X6V5G0"/>
<dbReference type="EMBL" id="BMAU01021188">
    <property type="protein sequence ID" value="GFX95672.1"/>
    <property type="molecule type" value="Genomic_DNA"/>
</dbReference>